<feature type="compositionally biased region" description="Basic and acidic residues" evidence="1">
    <location>
        <begin position="413"/>
        <end position="424"/>
    </location>
</feature>
<dbReference type="EMBL" id="VNKQ01000016">
    <property type="protein sequence ID" value="KAG0646272.1"/>
    <property type="molecule type" value="Genomic_DNA"/>
</dbReference>
<keyword evidence="3" id="KW-1185">Reference proteome</keyword>
<feature type="compositionally biased region" description="Basic residues" evidence="1">
    <location>
        <begin position="390"/>
        <end position="401"/>
    </location>
</feature>
<feature type="region of interest" description="Disordered" evidence="1">
    <location>
        <begin position="976"/>
        <end position="995"/>
    </location>
</feature>
<dbReference type="AlphaFoldDB" id="A0A9P6SR20"/>
<feature type="compositionally biased region" description="Polar residues" evidence="1">
    <location>
        <begin position="243"/>
        <end position="253"/>
    </location>
</feature>
<feature type="compositionally biased region" description="Acidic residues" evidence="1">
    <location>
        <begin position="761"/>
        <end position="789"/>
    </location>
</feature>
<dbReference type="OrthoDB" id="3565484at2759"/>
<evidence type="ECO:0000313" key="3">
    <source>
        <dbReference type="Proteomes" id="UP000785200"/>
    </source>
</evidence>
<feature type="region of interest" description="Disordered" evidence="1">
    <location>
        <begin position="643"/>
        <end position="738"/>
    </location>
</feature>
<feature type="compositionally biased region" description="Polar residues" evidence="1">
    <location>
        <begin position="853"/>
        <end position="863"/>
    </location>
</feature>
<feature type="region of interest" description="Disordered" evidence="1">
    <location>
        <begin position="339"/>
        <end position="448"/>
    </location>
</feature>
<feature type="region of interest" description="Disordered" evidence="1">
    <location>
        <begin position="272"/>
        <end position="299"/>
    </location>
</feature>
<comment type="caution">
    <text evidence="2">The sequence shown here is derived from an EMBL/GenBank/DDBJ whole genome shotgun (WGS) entry which is preliminary data.</text>
</comment>
<feature type="compositionally biased region" description="Basic and acidic residues" evidence="1">
    <location>
        <begin position="1144"/>
        <end position="1158"/>
    </location>
</feature>
<sequence>MASEHVNGTYIRVPQLGGVPRKTSEDKLYEISDLIVRNPFVTPSQPRGRTLKTYASRFGPTIKTSLNEQLLRARISTSIHDKNSSETSRHHTAPAAEMVVDAQVEAYPSPAPLKNKVEPKKKRLQGTRCTVSKEDLERAIAVTPVTNRGNRRRLAAGLPSRLSRWPARTPRAQLQDISRSSTGLQLTSNVLLAEQKGDSHGSASSGDCVIFDKAVQKAQQPNDEQDVRKLVIRDETRDERAQKQTNQRCGSNDSKSRAESVNVVDFTTVAEQNPRLVQDTQPKNTISGANIFRDGEPSKIFERERGIEEPAHYGRNDDENKEDQQFHITGEEMLPLGHDAVSAKPADGDNSSARSPKRRCPTPDFESPDNSELHNSVDETENEEVERAGLRKKRRTSRQNFKKQALGELLQDNEDRRMSKETRHAFTKVKSKPLKLTRSKKKARSRPTGELVIVSERVEDLDTEASEPAELAEDPISQLTVSFENIHTEANGKKSSHKLKSTLRSHKTFGPIDLSDFRMPKARPGPRQPAQSHSDGFVGHEAQPIGNLMPLRMNIRRQKVYNRITVWLGELQLVAERYEDTQNQNPIPVAKENFEEPHCSNKDNNPGCLFSKPTRAELVREIDPMLIDPAEEQPLLEVAVDEEAPQRAQGRGEHATPQISPKRTRITEPRSRNSPLEQKEQRKRTVSFKETNDYISQALSTQSGGPFGRHENNEPSVSQQLKMVSKPAPKPKKKELDVPLQLMMVSIPISSVRSSCSDDNHSEEDTEDENEGSSDDEDERSDSPEEDSGGEGHTQCEVGVEEEDVEIVNQEDFHPGSSEALEHIGLPFPSNTDGRVYQRKPLVPTLPGEDAHNSISRMSSKQGPNRREAPLEDVSGRRSLILHQAQEPQLDQPLLDIIDKTVIDRPWEKERHEHRQRRFSKRDSYIADFWRPREQKASSLLTEVENDEIVDCPTPAESEKSPNLKRKLSRKISRSASQALQIVGTRPPSPHPQIRLDRESQGSVELGDTQVLLGASPGTCVAETQLSNPNQGLEHLHEGMQDEADEEYDDKQVEVGSWSQETFTLGSNYFQRASEDLVNPDRRAKILRTRSMPASVQTSRAQAKGEFKHGGVTMTAAFKYTISPSSRMTSSSGVGDTMLSGTPRAEKTLSELTRRASKDLGTVPSSERKRMVSLPFHPPFQKLQNERESLKDVMKVEVL</sequence>
<feature type="region of interest" description="Disordered" evidence="1">
    <location>
        <begin position="510"/>
        <end position="541"/>
    </location>
</feature>
<feature type="compositionally biased region" description="Basic residues" evidence="1">
    <location>
        <begin position="425"/>
        <end position="445"/>
    </location>
</feature>
<gene>
    <name evidence="2" type="ORF">D0Z07_8385</name>
</gene>
<proteinExistence type="predicted"/>
<feature type="compositionally biased region" description="Basic and acidic residues" evidence="1">
    <location>
        <begin position="233"/>
        <end position="242"/>
    </location>
</feature>
<feature type="compositionally biased region" description="Polar residues" evidence="1">
    <location>
        <begin position="693"/>
        <end position="704"/>
    </location>
</feature>
<evidence type="ECO:0000313" key="2">
    <source>
        <dbReference type="EMBL" id="KAG0646272.1"/>
    </source>
</evidence>
<feature type="compositionally biased region" description="Polar residues" evidence="1">
    <location>
        <begin position="278"/>
        <end position="288"/>
    </location>
</feature>
<accession>A0A9P6SR20</accession>
<reference evidence="2" key="1">
    <citation type="submission" date="2019-07" db="EMBL/GenBank/DDBJ databases">
        <title>Hyphodiscus hymeniophilus genome sequencing and assembly.</title>
        <authorList>
            <person name="Kramer G."/>
            <person name="Nodwell J."/>
        </authorList>
    </citation>
    <scope>NUCLEOTIDE SEQUENCE</scope>
    <source>
        <strain evidence="2">ATCC 34498</strain>
    </source>
</reference>
<feature type="region of interest" description="Disordered" evidence="1">
    <location>
        <begin position="1125"/>
        <end position="1170"/>
    </location>
</feature>
<organism evidence="2 3">
    <name type="scientific">Hyphodiscus hymeniophilus</name>
    <dbReference type="NCBI Taxonomy" id="353542"/>
    <lineage>
        <taxon>Eukaryota</taxon>
        <taxon>Fungi</taxon>
        <taxon>Dikarya</taxon>
        <taxon>Ascomycota</taxon>
        <taxon>Pezizomycotina</taxon>
        <taxon>Leotiomycetes</taxon>
        <taxon>Helotiales</taxon>
        <taxon>Hyphodiscaceae</taxon>
        <taxon>Hyphodiscus</taxon>
    </lineage>
</organism>
<evidence type="ECO:0000256" key="1">
    <source>
        <dbReference type="SAM" id="MobiDB-lite"/>
    </source>
</evidence>
<feature type="region of interest" description="Disordered" evidence="1">
    <location>
        <begin position="233"/>
        <end position="260"/>
    </location>
</feature>
<feature type="region of interest" description="Disordered" evidence="1">
    <location>
        <begin position="751"/>
        <end position="872"/>
    </location>
</feature>
<dbReference type="Proteomes" id="UP000785200">
    <property type="component" value="Unassembled WGS sequence"/>
</dbReference>
<name>A0A9P6SR20_9HELO</name>
<protein>
    <submittedName>
        <fullName evidence="2">Uncharacterized protein</fullName>
    </submittedName>
</protein>